<dbReference type="GeneID" id="80101692"/>
<proteinExistence type="predicted"/>
<evidence type="ECO:0000313" key="1">
    <source>
        <dbReference type="EMBL" id="QGK90281.1"/>
    </source>
</evidence>
<dbReference type="EMBL" id="MN563785">
    <property type="protein sequence ID" value="QGK90281.1"/>
    <property type="molecule type" value="Genomic_DNA"/>
</dbReference>
<organism evidence="1 2">
    <name type="scientific">Pseudomonas phage vB_PA45_GUMS</name>
    <dbReference type="NCBI Taxonomy" id="2656517"/>
    <lineage>
        <taxon>Viruses</taxon>
        <taxon>Duplodnaviria</taxon>
        <taxon>Heunggongvirae</taxon>
        <taxon>Uroviricota</taxon>
        <taxon>Caudoviricetes</taxon>
        <taxon>Vandenendeviridae</taxon>
        <taxon>Skurskavirinae</taxon>
        <taxon>Pakpunavirus</taxon>
        <taxon>Pakpunavirus GUMS</taxon>
    </lineage>
</organism>
<evidence type="ECO:0000313" key="2">
    <source>
        <dbReference type="Proteomes" id="UP000681715"/>
    </source>
</evidence>
<dbReference type="RefSeq" id="YP_010764866.1">
    <property type="nucleotide sequence ID" value="NC_073619.1"/>
</dbReference>
<reference evidence="2" key="1">
    <citation type="journal article" date="2021" name="Viruses">
        <title>Improving the Inhibitory Effect of Phages against Pseudomonas aeruginosa Isolated from a Burn Patient Using a Combination of Phages and Antibiotics.</title>
        <authorList>
            <person name="Aghaee B.L."/>
            <person name="Khan Mirzaei M."/>
            <person name="Alikhani M.Y."/>
            <person name="Mojtahedi A."/>
            <person name="Maurice C.F."/>
        </authorList>
    </citation>
    <scope>NUCLEOTIDE SEQUENCE [LARGE SCALE GENOMIC DNA]</scope>
</reference>
<dbReference type="KEGG" id="vg:80101692"/>
<dbReference type="Proteomes" id="UP000681715">
    <property type="component" value="Segment"/>
</dbReference>
<name>A0A8T8BG31_9CAUD</name>
<sequence>MKISAILKDQLESSYQPHSFMCACVIEMDLSRDQRSVVMKFIEELLNPEEQDECFPTLHAKLRAELPGVYHKEAWDQEEWDFFISPSAYNMRVIWWKTVIGQLEERGE</sequence>
<dbReference type="PROSITE" id="PS51257">
    <property type="entry name" value="PROKAR_LIPOPROTEIN"/>
    <property type="match status" value="1"/>
</dbReference>
<protein>
    <submittedName>
        <fullName evidence="1">Uncharacterized protein</fullName>
    </submittedName>
</protein>
<keyword evidence="2" id="KW-1185">Reference proteome</keyword>
<accession>A0A8T8BG31</accession>